<dbReference type="SUPFAM" id="SSF88633">
    <property type="entry name" value="Positive stranded ssRNA viruses"/>
    <property type="match status" value="1"/>
</dbReference>
<evidence type="ECO:0000256" key="1">
    <source>
        <dbReference type="SAM" id="MobiDB-lite"/>
    </source>
</evidence>
<feature type="compositionally biased region" description="Basic and acidic residues" evidence="1">
    <location>
        <begin position="1"/>
        <end position="10"/>
    </location>
</feature>
<dbReference type="Pfam" id="PF00729">
    <property type="entry name" value="Viral_coat"/>
    <property type="match status" value="1"/>
</dbReference>
<dbReference type="AlphaFoldDB" id="A0A0K8S3S6"/>
<evidence type="ECO:0000259" key="2">
    <source>
        <dbReference type="Pfam" id="PF00729"/>
    </source>
</evidence>
<feature type="compositionally biased region" description="Basic residues" evidence="1">
    <location>
        <begin position="26"/>
        <end position="37"/>
    </location>
</feature>
<dbReference type="GO" id="GO:0005198">
    <property type="term" value="F:structural molecule activity"/>
    <property type="evidence" value="ECO:0007669"/>
    <property type="project" value="InterPro"/>
</dbReference>
<accession>A0A0K8S3S6</accession>
<dbReference type="InterPro" id="IPR029053">
    <property type="entry name" value="Viral_coat"/>
</dbReference>
<dbReference type="InterPro" id="IPR000937">
    <property type="entry name" value="Capsid_prot_S-dom_vir"/>
</dbReference>
<protein>
    <recommendedName>
        <fullName evidence="2">Icosahedral viral capsid protein S domain-containing protein</fullName>
    </recommendedName>
</protein>
<dbReference type="Gene3D" id="2.60.120.20">
    <property type="match status" value="1"/>
</dbReference>
<dbReference type="EMBL" id="GBRD01017944">
    <property type="protein sequence ID" value="JAG47883.1"/>
    <property type="molecule type" value="Transcribed_RNA"/>
</dbReference>
<organism evidence="3">
    <name type="scientific">Lygus hesperus</name>
    <name type="common">Western plant bug</name>
    <dbReference type="NCBI Taxonomy" id="30085"/>
    <lineage>
        <taxon>Eukaryota</taxon>
        <taxon>Metazoa</taxon>
        <taxon>Ecdysozoa</taxon>
        <taxon>Arthropoda</taxon>
        <taxon>Hexapoda</taxon>
        <taxon>Insecta</taxon>
        <taxon>Pterygota</taxon>
        <taxon>Neoptera</taxon>
        <taxon>Paraneoptera</taxon>
        <taxon>Hemiptera</taxon>
        <taxon>Heteroptera</taxon>
        <taxon>Panheteroptera</taxon>
        <taxon>Cimicomorpha</taxon>
        <taxon>Miridae</taxon>
        <taxon>Mirini</taxon>
        <taxon>Lygus</taxon>
    </lineage>
</organism>
<feature type="region of interest" description="Disordered" evidence="1">
    <location>
        <begin position="1"/>
        <end position="47"/>
    </location>
</feature>
<reference evidence="3" key="1">
    <citation type="submission" date="2014-09" db="EMBL/GenBank/DDBJ databases">
        <authorList>
            <person name="Magalhaes I.L.F."/>
            <person name="Oliveira U."/>
            <person name="Santos F.R."/>
            <person name="Vidigal T.H.D.A."/>
            <person name="Brescovit A.D."/>
            <person name="Santos A.J."/>
        </authorList>
    </citation>
    <scope>NUCLEOTIDE SEQUENCE</scope>
</reference>
<feature type="domain" description="Icosahedral viral capsid protein S" evidence="2">
    <location>
        <begin position="44"/>
        <end position="205"/>
    </location>
</feature>
<evidence type="ECO:0000313" key="3">
    <source>
        <dbReference type="EMBL" id="JAG47883.1"/>
    </source>
</evidence>
<proteinExistence type="predicted"/>
<name>A0A0K8S3S6_LYGHE</name>
<sequence length="208" mass="22718">MSKRIEKLEKQMQQLMSRMPAPSQQPKRRRSRRKRRAPGPGQGVSNGELRLSKLELVESIKAVKATGAGSGSVKLVVSGLPFLKKIGDSFERIKWLKCRVLYKPLVGTIRDGGVTLGVDWNFKDVATTRANIACYTPTQSGPVFKEFSLTLPPSRLQSRLWYMASSDDAEGGPAIVAYAVAGCSSTTGDITVGEIWVEYTVVLSGTRA</sequence>